<dbReference type="InterPro" id="IPR013325">
    <property type="entry name" value="RNA_pol_sigma_r2"/>
</dbReference>
<dbReference type="NCBIfam" id="TIGR02937">
    <property type="entry name" value="sigma70-ECF"/>
    <property type="match status" value="1"/>
</dbReference>
<reference evidence="1 2" key="1">
    <citation type="submission" date="2020-04" db="EMBL/GenBank/DDBJ databases">
        <authorList>
            <person name="Zheng R.K."/>
            <person name="Sun C.M."/>
        </authorList>
    </citation>
    <scope>NUCLEOTIDE SEQUENCE [LARGE SCALE GENOMIC DNA]</scope>
    <source>
        <strain evidence="2">zrk29</strain>
    </source>
</reference>
<evidence type="ECO:0000313" key="1">
    <source>
        <dbReference type="EMBL" id="QLY40316.1"/>
    </source>
</evidence>
<proteinExistence type="predicted"/>
<evidence type="ECO:0000313" key="2">
    <source>
        <dbReference type="Proteomes" id="UP000512167"/>
    </source>
</evidence>
<dbReference type="KEGG" id="tbk:HF295_05360"/>
<name>A0A7L6N230_9MOLU</name>
<dbReference type="SUPFAM" id="SSF88946">
    <property type="entry name" value="Sigma2 domain of RNA polymerase sigma factors"/>
    <property type="match status" value="1"/>
</dbReference>
<dbReference type="RefSeq" id="WP_312031143.1">
    <property type="nucleotide sequence ID" value="NZ_CP051151.1"/>
</dbReference>
<dbReference type="GO" id="GO:0006352">
    <property type="term" value="P:DNA-templated transcription initiation"/>
    <property type="evidence" value="ECO:0007669"/>
    <property type="project" value="InterPro"/>
</dbReference>
<protein>
    <submittedName>
        <fullName evidence="1">Sigma-70 family RNA polymerase sigma factor</fullName>
    </submittedName>
</protein>
<keyword evidence="2" id="KW-1185">Reference proteome</keyword>
<dbReference type="Proteomes" id="UP000512167">
    <property type="component" value="Chromosome"/>
</dbReference>
<dbReference type="GO" id="GO:0003700">
    <property type="term" value="F:DNA-binding transcription factor activity"/>
    <property type="evidence" value="ECO:0007669"/>
    <property type="project" value="InterPro"/>
</dbReference>
<dbReference type="InterPro" id="IPR013324">
    <property type="entry name" value="RNA_pol_sigma_r3/r4-like"/>
</dbReference>
<dbReference type="Gene3D" id="1.10.1740.10">
    <property type="match status" value="1"/>
</dbReference>
<accession>A0A7L6N230</accession>
<organism evidence="1 2">
    <name type="scientific">Hujiaoplasma nucleasis</name>
    <dbReference type="NCBI Taxonomy" id="2725268"/>
    <lineage>
        <taxon>Bacteria</taxon>
        <taxon>Bacillati</taxon>
        <taxon>Mycoplasmatota</taxon>
        <taxon>Mollicutes</taxon>
        <taxon>Candidatus Izemoplasmatales</taxon>
        <taxon>Hujiaoplasmataceae</taxon>
        <taxon>Hujiaoplasma</taxon>
    </lineage>
</organism>
<dbReference type="SUPFAM" id="SSF88659">
    <property type="entry name" value="Sigma3 and sigma4 domains of RNA polymerase sigma factors"/>
    <property type="match status" value="1"/>
</dbReference>
<gene>
    <name evidence="1" type="ORF">HF295_05360</name>
</gene>
<dbReference type="EMBL" id="CP051151">
    <property type="protein sequence ID" value="QLY40316.1"/>
    <property type="molecule type" value="Genomic_DNA"/>
</dbReference>
<dbReference type="AlphaFoldDB" id="A0A7L6N230"/>
<dbReference type="InterPro" id="IPR014284">
    <property type="entry name" value="RNA_pol_sigma-70_dom"/>
</dbReference>
<sequence length="180" mass="21936">MNFRDYNDFEIIKLIKEGDDEAFQLMVYKYKFFIAKKIKQFNLVYDFDDCYQEALILLHKSVIKFDENYNKTFTRFFELNLINYYISYKKKKNNYFQLVQETLPAKTLSVFEEAKVFNYLDDEIHRAINELSDFEKQVYQIKVIGLKTVRETAQELKTNEKRIYNALDRIKKKIKIHLIR</sequence>